<dbReference type="HAMAP" id="MF_01113">
    <property type="entry name" value="DNApol_IV"/>
    <property type="match status" value="1"/>
</dbReference>
<dbReference type="InterPro" id="IPR036775">
    <property type="entry name" value="DNA_pol_Y-fam_lit_finger_sf"/>
</dbReference>
<evidence type="ECO:0000256" key="3">
    <source>
        <dbReference type="ARBA" id="ARBA00022457"/>
    </source>
</evidence>
<dbReference type="InterPro" id="IPR043128">
    <property type="entry name" value="Rev_trsase/Diguanyl_cyclase"/>
</dbReference>
<dbReference type="GO" id="GO:0003887">
    <property type="term" value="F:DNA-directed DNA polymerase activity"/>
    <property type="evidence" value="ECO:0007669"/>
    <property type="project" value="UniProtKB-KW"/>
</dbReference>
<dbReference type="Gene3D" id="3.30.1490.100">
    <property type="entry name" value="DNA polymerase, Y-family, little finger domain"/>
    <property type="match status" value="1"/>
</dbReference>
<evidence type="ECO:0000256" key="6">
    <source>
        <dbReference type="ARBA" id="ARBA00022705"/>
    </source>
</evidence>
<evidence type="ECO:0000256" key="10">
    <source>
        <dbReference type="ARBA" id="ARBA00022932"/>
    </source>
</evidence>
<dbReference type="SUPFAM" id="SSF56672">
    <property type="entry name" value="DNA/RNA polymerases"/>
    <property type="match status" value="1"/>
</dbReference>
<evidence type="ECO:0000256" key="8">
    <source>
        <dbReference type="ARBA" id="ARBA00022763"/>
    </source>
</evidence>
<dbReference type="Gene3D" id="3.30.70.270">
    <property type="match status" value="1"/>
</dbReference>
<evidence type="ECO:0000256" key="11">
    <source>
        <dbReference type="ARBA" id="ARBA00023204"/>
    </source>
</evidence>
<sequence>RHPELKGVAFAVGGRPESRGVVASCSYAARQFGVRSAMGMSQAVRLCPELRVLPPDMREYGQVSGRVMGILHSMTPLVEQLSIDEAFLEVTERREFASVLAKTLQAQVAEQLGLPSSLGVATNKLVAKIATDVGKAGVQTGDYPRAIQVVAPGKEAEFLAPLPVDALWGVGPRTRERLAEMGIHKVSDVLAGSAEGLARQLGKLGRDLYRQAQGLDERPLVTEREAKSISQETTFAEDVADTETLRRALRHQAGRVGSRLRGSGLAARTVILKLRWADFTTLTRQTTPSHPVDDEEEIYGISLDLLASNRPEGAAVRLIGVGCSGLVPAVRQMSIFDMAADPEARAKEDQLNEAVKGLRKRFGADAIRRGSDL</sequence>
<dbReference type="FunFam" id="3.30.1490.100:FF:000004">
    <property type="entry name" value="DNA polymerase IV"/>
    <property type="match status" value="1"/>
</dbReference>
<dbReference type="InterPro" id="IPR001126">
    <property type="entry name" value="UmuC"/>
</dbReference>
<dbReference type="InterPro" id="IPR050116">
    <property type="entry name" value="DNA_polymerase-Y"/>
</dbReference>
<dbReference type="Pfam" id="PF00817">
    <property type="entry name" value="IMS"/>
    <property type="match status" value="1"/>
</dbReference>
<dbReference type="EMBL" id="VYDA01000045">
    <property type="protein sequence ID" value="MYH60454.1"/>
    <property type="molecule type" value="Genomic_DNA"/>
</dbReference>
<dbReference type="GO" id="GO:0005829">
    <property type="term" value="C:cytosol"/>
    <property type="evidence" value="ECO:0007669"/>
    <property type="project" value="TreeGrafter"/>
</dbReference>
<dbReference type="GO" id="GO:0009432">
    <property type="term" value="P:SOS response"/>
    <property type="evidence" value="ECO:0007669"/>
    <property type="project" value="TreeGrafter"/>
</dbReference>
<dbReference type="InterPro" id="IPR017961">
    <property type="entry name" value="DNA_pol_Y-fam_little_finger"/>
</dbReference>
<dbReference type="GO" id="GO:0006281">
    <property type="term" value="P:DNA repair"/>
    <property type="evidence" value="ECO:0007669"/>
    <property type="project" value="UniProtKB-KW"/>
</dbReference>
<dbReference type="SUPFAM" id="SSF100879">
    <property type="entry name" value="Lesion bypass DNA polymerase (Y-family), little finger domain"/>
    <property type="match status" value="1"/>
</dbReference>
<evidence type="ECO:0000256" key="1">
    <source>
        <dbReference type="ARBA" id="ARBA00010945"/>
    </source>
</evidence>
<keyword evidence="5 14" id="KW-0548">Nucleotidyltransferase</keyword>
<keyword evidence="8" id="KW-0227">DNA damage</keyword>
<comment type="catalytic activity">
    <reaction evidence="12">
        <text>DNA(n) + a 2'-deoxyribonucleoside 5'-triphosphate = DNA(n+1) + diphosphate</text>
        <dbReference type="Rhea" id="RHEA:22508"/>
        <dbReference type="Rhea" id="RHEA-COMP:17339"/>
        <dbReference type="Rhea" id="RHEA-COMP:17340"/>
        <dbReference type="ChEBI" id="CHEBI:33019"/>
        <dbReference type="ChEBI" id="CHEBI:61560"/>
        <dbReference type="ChEBI" id="CHEBI:173112"/>
        <dbReference type="EC" id="2.7.7.7"/>
    </reaction>
</comment>
<dbReference type="PANTHER" id="PTHR11076:SF33">
    <property type="entry name" value="DNA POLYMERASE KAPPA"/>
    <property type="match status" value="1"/>
</dbReference>
<evidence type="ECO:0000256" key="5">
    <source>
        <dbReference type="ARBA" id="ARBA00022695"/>
    </source>
</evidence>
<dbReference type="Pfam" id="PF11798">
    <property type="entry name" value="IMS_HHH"/>
    <property type="match status" value="1"/>
</dbReference>
<dbReference type="EC" id="2.7.7.7" evidence="2"/>
<keyword evidence="10" id="KW-0239">DNA-directed DNA polymerase</keyword>
<dbReference type="CDD" id="cd03586">
    <property type="entry name" value="PolY_Pol_IV_kappa"/>
    <property type="match status" value="1"/>
</dbReference>
<dbReference type="Pfam" id="PF11799">
    <property type="entry name" value="IMS_C"/>
    <property type="match status" value="1"/>
</dbReference>
<dbReference type="InterPro" id="IPR022880">
    <property type="entry name" value="DNApol_IV"/>
</dbReference>
<feature type="domain" description="UmuC" evidence="13">
    <location>
        <begin position="1"/>
        <end position="171"/>
    </location>
</feature>
<name>A0A6B1G2L2_9CHLR</name>
<comment type="caution">
    <text evidence="14">The sequence shown here is derived from an EMBL/GenBank/DDBJ whole genome shotgun (WGS) entry which is preliminary data.</text>
</comment>
<evidence type="ECO:0000256" key="12">
    <source>
        <dbReference type="ARBA" id="ARBA00049244"/>
    </source>
</evidence>
<reference evidence="14" key="1">
    <citation type="submission" date="2019-09" db="EMBL/GenBank/DDBJ databases">
        <title>Characterisation of the sponge microbiome using genome-centric metagenomics.</title>
        <authorList>
            <person name="Engelberts J.P."/>
            <person name="Robbins S.J."/>
            <person name="De Goeij J.M."/>
            <person name="Aranda M."/>
            <person name="Bell S.C."/>
            <person name="Webster N.S."/>
        </authorList>
    </citation>
    <scope>NUCLEOTIDE SEQUENCE</scope>
    <source>
        <strain evidence="14">SB0675_bin_29</strain>
    </source>
</reference>
<dbReference type="GO" id="GO:0003684">
    <property type="term" value="F:damaged DNA binding"/>
    <property type="evidence" value="ECO:0007669"/>
    <property type="project" value="InterPro"/>
</dbReference>
<keyword evidence="4 14" id="KW-0808">Transferase</keyword>
<evidence type="ECO:0000256" key="9">
    <source>
        <dbReference type="ARBA" id="ARBA00022842"/>
    </source>
</evidence>
<dbReference type="InterPro" id="IPR043502">
    <property type="entry name" value="DNA/RNA_pol_sf"/>
</dbReference>
<dbReference type="GO" id="GO:0046872">
    <property type="term" value="F:metal ion binding"/>
    <property type="evidence" value="ECO:0007669"/>
    <property type="project" value="UniProtKB-KW"/>
</dbReference>
<dbReference type="NCBIfam" id="NF002677">
    <property type="entry name" value="PRK02406.1"/>
    <property type="match status" value="1"/>
</dbReference>
<keyword evidence="9" id="KW-0460">Magnesium</keyword>
<evidence type="ECO:0000256" key="7">
    <source>
        <dbReference type="ARBA" id="ARBA00022723"/>
    </source>
</evidence>
<accession>A0A6B1G2L2</accession>
<feature type="non-terminal residue" evidence="14">
    <location>
        <position position="1"/>
    </location>
</feature>
<dbReference type="PROSITE" id="PS50173">
    <property type="entry name" value="UMUC"/>
    <property type="match status" value="1"/>
</dbReference>
<evidence type="ECO:0000256" key="2">
    <source>
        <dbReference type="ARBA" id="ARBA00012417"/>
    </source>
</evidence>
<dbReference type="AlphaFoldDB" id="A0A6B1G2L2"/>
<proteinExistence type="inferred from homology"/>
<comment type="similarity">
    <text evidence="1">Belongs to the DNA polymerase type-Y family.</text>
</comment>
<protein>
    <recommendedName>
        <fullName evidence="2">DNA-directed DNA polymerase</fullName>
        <ecNumber evidence="2">2.7.7.7</ecNumber>
    </recommendedName>
</protein>
<evidence type="ECO:0000259" key="13">
    <source>
        <dbReference type="PROSITE" id="PS50173"/>
    </source>
</evidence>
<dbReference type="PANTHER" id="PTHR11076">
    <property type="entry name" value="DNA REPAIR POLYMERASE UMUC / TRANSFERASE FAMILY MEMBER"/>
    <property type="match status" value="1"/>
</dbReference>
<keyword evidence="11" id="KW-0234">DNA repair</keyword>
<dbReference type="GO" id="GO:0042276">
    <property type="term" value="P:error-prone translesion synthesis"/>
    <property type="evidence" value="ECO:0007669"/>
    <property type="project" value="TreeGrafter"/>
</dbReference>
<evidence type="ECO:0000256" key="4">
    <source>
        <dbReference type="ARBA" id="ARBA00022679"/>
    </source>
</evidence>
<dbReference type="InterPro" id="IPR024728">
    <property type="entry name" value="PolY_HhH_motif"/>
</dbReference>
<keyword evidence="6" id="KW-0235">DNA replication</keyword>
<dbReference type="Gene3D" id="3.40.1170.60">
    <property type="match status" value="1"/>
</dbReference>
<keyword evidence="3" id="KW-0515">Mutator protein</keyword>
<keyword evidence="7" id="KW-0479">Metal-binding</keyword>
<dbReference type="GO" id="GO:0006260">
    <property type="term" value="P:DNA replication"/>
    <property type="evidence" value="ECO:0007669"/>
    <property type="project" value="UniProtKB-KW"/>
</dbReference>
<organism evidence="14">
    <name type="scientific">Caldilineaceae bacterium SB0675_bin_29</name>
    <dbReference type="NCBI Taxonomy" id="2605266"/>
    <lineage>
        <taxon>Bacteria</taxon>
        <taxon>Bacillati</taxon>
        <taxon>Chloroflexota</taxon>
        <taxon>Caldilineae</taxon>
        <taxon>Caldilineales</taxon>
        <taxon>Caldilineaceae</taxon>
    </lineage>
</organism>
<evidence type="ECO:0000313" key="14">
    <source>
        <dbReference type="EMBL" id="MYH60454.1"/>
    </source>
</evidence>
<gene>
    <name evidence="14" type="primary">dinB</name>
    <name evidence="14" type="ORF">F4148_01335</name>
</gene>
<dbReference type="Gene3D" id="1.10.150.20">
    <property type="entry name" value="5' to 3' exonuclease, C-terminal subdomain"/>
    <property type="match status" value="1"/>
</dbReference>